<dbReference type="RefSeq" id="WP_068326749.1">
    <property type="nucleotide sequence ID" value="NZ_CP104874.1"/>
</dbReference>
<dbReference type="EMBL" id="CP104874">
    <property type="protein sequence ID" value="WWF06219.1"/>
    <property type="molecule type" value="Genomic_DNA"/>
</dbReference>
<proteinExistence type="inferred from homology"/>
<keyword evidence="7" id="KW-0808">Transferase</keyword>
<evidence type="ECO:0000313" key="7">
    <source>
        <dbReference type="EMBL" id="WWF06219.1"/>
    </source>
</evidence>
<accession>A0ABZ2FHG5</accession>
<comment type="cofactor">
    <cofactor evidence="1 6">
        <name>pyridoxal 5'-phosphate</name>
        <dbReference type="ChEBI" id="CHEBI:597326"/>
    </cofactor>
</comment>
<dbReference type="InterPro" id="IPR015421">
    <property type="entry name" value="PyrdxlP-dep_Trfase_major"/>
</dbReference>
<dbReference type="PRINTS" id="PR00800">
    <property type="entry name" value="YHDCRBOXLASE"/>
</dbReference>
<dbReference type="InterPro" id="IPR021115">
    <property type="entry name" value="Pyridoxal-P_BS"/>
</dbReference>
<keyword evidence="7" id="KW-0032">Aminotransferase</keyword>
<name>A0ABZ2FHG5_9MICO</name>
<dbReference type="SUPFAM" id="SSF53383">
    <property type="entry name" value="PLP-dependent transferases"/>
    <property type="match status" value="1"/>
</dbReference>
<evidence type="ECO:0000256" key="2">
    <source>
        <dbReference type="ARBA" id="ARBA00009533"/>
    </source>
</evidence>
<evidence type="ECO:0000256" key="1">
    <source>
        <dbReference type="ARBA" id="ARBA00001933"/>
    </source>
</evidence>
<protein>
    <submittedName>
        <fullName evidence="7">Aminotransferase class V-fold PLP-dependent enzyme</fullName>
    </submittedName>
</protein>
<dbReference type="PROSITE" id="PS00392">
    <property type="entry name" value="DDC_GAD_HDC_YDC"/>
    <property type="match status" value="1"/>
</dbReference>
<reference evidence="7 8" key="1">
    <citation type="submission" date="2022-09" db="EMBL/GenBank/DDBJ databases">
        <title>Complete genome sequence of Janibacter terrae strain COS04-44, PCL-degrading bacteria isolated from oil spilled coast.</title>
        <authorList>
            <person name="Park H."/>
            <person name="Kim J.Y."/>
            <person name="An S.H."/>
            <person name="Lee C.M."/>
            <person name="Weon H.-Y."/>
        </authorList>
    </citation>
    <scope>NUCLEOTIDE SEQUENCE [LARGE SCALE GENOMIC DNA]</scope>
    <source>
        <strain evidence="7 8">COS04-44</strain>
    </source>
</reference>
<dbReference type="InterPro" id="IPR002129">
    <property type="entry name" value="PyrdxlP-dep_de-COase"/>
</dbReference>
<dbReference type="GO" id="GO:0008483">
    <property type="term" value="F:transaminase activity"/>
    <property type="evidence" value="ECO:0007669"/>
    <property type="project" value="UniProtKB-KW"/>
</dbReference>
<dbReference type="InterPro" id="IPR010977">
    <property type="entry name" value="Aromatic_deC"/>
</dbReference>
<evidence type="ECO:0000256" key="6">
    <source>
        <dbReference type="RuleBase" id="RU000382"/>
    </source>
</evidence>
<dbReference type="Pfam" id="PF00282">
    <property type="entry name" value="Pyridoxal_deC"/>
    <property type="match status" value="1"/>
</dbReference>
<evidence type="ECO:0000256" key="5">
    <source>
        <dbReference type="ARBA" id="ARBA00023239"/>
    </source>
</evidence>
<comment type="similarity">
    <text evidence="2 6">Belongs to the group II decarboxylase family.</text>
</comment>
<keyword evidence="5 6" id="KW-0456">Lyase</keyword>
<evidence type="ECO:0000256" key="4">
    <source>
        <dbReference type="ARBA" id="ARBA00022898"/>
    </source>
</evidence>
<dbReference type="InterPro" id="IPR015424">
    <property type="entry name" value="PyrdxlP-dep_Trfase"/>
</dbReference>
<dbReference type="Gene3D" id="3.90.1150.10">
    <property type="entry name" value="Aspartate Aminotransferase, domain 1"/>
    <property type="match status" value="1"/>
</dbReference>
<sequence length="452" mass="48505">MHGFPDDNTSLAELAQIVLDYSKERLELDPVPLDGPRTLAQLEATAGQTVTAAGLGGHAAMDLFAEVLAPACLSVDHPRYLSFIPCAPTEAAAMFDLVVGASSIYAGSWLEGSGAVYAENQALRWISDLIGLPAEAGGVFVPGGTIGNLSALVAARTEARRTAAEGQRPFRVATTRGAHSSIQSACDVMDAELTTVEPDERGRLTGERLREVLLEGGPETYFAVVATAGTTNFGIIDDLASVAEVCRELGIWFHVDGAYGGAGLAAPSVRHLYAGIEHCDSFIVDPHKWLFAPFDCCALIYRNPAAARNAHTQRAGYLDVLTAATDWNPTDYSVGLTRRARGLPFWFSLATHGTEAYTTAVEGTLDVASFAEAEIHRREELELVGERFLSVVVFRRIGWTAADYAAWSDRILEEEFAFVVPTNHEGETLARFAIVNPQTTTADIAAILDSMV</sequence>
<evidence type="ECO:0000256" key="3">
    <source>
        <dbReference type="ARBA" id="ARBA00022793"/>
    </source>
</evidence>
<dbReference type="PANTHER" id="PTHR11999">
    <property type="entry name" value="GROUP II PYRIDOXAL-5-PHOSPHATE DECARBOXYLASE"/>
    <property type="match status" value="1"/>
</dbReference>
<dbReference type="PANTHER" id="PTHR11999:SF70">
    <property type="entry name" value="MIP05841P"/>
    <property type="match status" value="1"/>
</dbReference>
<dbReference type="Proteomes" id="UP001381003">
    <property type="component" value="Chromosome"/>
</dbReference>
<keyword evidence="3" id="KW-0210">Decarboxylase</keyword>
<keyword evidence="8" id="KW-1185">Reference proteome</keyword>
<keyword evidence="4 6" id="KW-0663">Pyridoxal phosphate</keyword>
<organism evidence="7 8">
    <name type="scientific">Janibacter terrae</name>
    <dbReference type="NCBI Taxonomy" id="103817"/>
    <lineage>
        <taxon>Bacteria</taxon>
        <taxon>Bacillati</taxon>
        <taxon>Actinomycetota</taxon>
        <taxon>Actinomycetes</taxon>
        <taxon>Micrococcales</taxon>
        <taxon>Intrasporangiaceae</taxon>
        <taxon>Janibacter</taxon>
    </lineage>
</organism>
<gene>
    <name evidence="7" type="ORF">N5P18_04920</name>
</gene>
<dbReference type="Gene3D" id="3.40.640.10">
    <property type="entry name" value="Type I PLP-dependent aspartate aminotransferase-like (Major domain)"/>
    <property type="match status" value="1"/>
</dbReference>
<evidence type="ECO:0000313" key="8">
    <source>
        <dbReference type="Proteomes" id="UP001381003"/>
    </source>
</evidence>
<dbReference type="InterPro" id="IPR015422">
    <property type="entry name" value="PyrdxlP-dep_Trfase_small"/>
</dbReference>